<reference evidence="3 4" key="1">
    <citation type="journal article" date="2015" name="Genome Announc.">
        <title>Draft Genome Sequence and Gene Annotation of the Entomopathogenic Fungus Verticillium hemipterigenum.</title>
        <authorList>
            <person name="Horn F."/>
            <person name="Habel A."/>
            <person name="Scharf D.H."/>
            <person name="Dworschak J."/>
            <person name="Brakhage A.A."/>
            <person name="Guthke R."/>
            <person name="Hertweck C."/>
            <person name="Linde J."/>
        </authorList>
    </citation>
    <scope>NUCLEOTIDE SEQUENCE [LARGE SCALE GENOMIC DNA]</scope>
</reference>
<dbReference type="Proteomes" id="UP000039046">
    <property type="component" value="Unassembled WGS sequence"/>
</dbReference>
<dbReference type="HOGENOM" id="CLU_137480_1_0_1"/>
<keyword evidence="4" id="KW-1185">Reference proteome</keyword>
<evidence type="ECO:0000256" key="1">
    <source>
        <dbReference type="SAM" id="MobiDB-lite"/>
    </source>
</evidence>
<accession>A0A0A1T6E0</accession>
<organism evidence="3 4">
    <name type="scientific">[Torrubiella] hemipterigena</name>
    <dbReference type="NCBI Taxonomy" id="1531966"/>
    <lineage>
        <taxon>Eukaryota</taxon>
        <taxon>Fungi</taxon>
        <taxon>Dikarya</taxon>
        <taxon>Ascomycota</taxon>
        <taxon>Pezizomycotina</taxon>
        <taxon>Sordariomycetes</taxon>
        <taxon>Hypocreomycetidae</taxon>
        <taxon>Hypocreales</taxon>
        <taxon>Clavicipitaceae</taxon>
        <taxon>Clavicipitaceae incertae sedis</taxon>
        <taxon>'Torrubiella' clade</taxon>
    </lineage>
</organism>
<gene>
    <name evidence="3" type="ORF">VHEMI01783</name>
</gene>
<feature type="region of interest" description="Disordered" evidence="1">
    <location>
        <begin position="91"/>
        <end position="114"/>
    </location>
</feature>
<dbReference type="OrthoDB" id="2567806at2759"/>
<dbReference type="AlphaFoldDB" id="A0A0A1T6E0"/>
<evidence type="ECO:0000259" key="2">
    <source>
        <dbReference type="Pfam" id="PF01172"/>
    </source>
</evidence>
<dbReference type="EMBL" id="CDHN01000001">
    <property type="protein sequence ID" value="CEJ81665.1"/>
    <property type="molecule type" value="Genomic_DNA"/>
</dbReference>
<dbReference type="Pfam" id="PF01172">
    <property type="entry name" value="SBDS_N"/>
    <property type="match status" value="1"/>
</dbReference>
<dbReference type="Gene3D" id="3.30.1250.10">
    <property type="entry name" value="Ribosome maturation protein SBDS, N-terminal domain"/>
    <property type="match status" value="1"/>
</dbReference>
<dbReference type="SUPFAM" id="SSF89895">
    <property type="entry name" value="FYSH domain"/>
    <property type="match status" value="1"/>
</dbReference>
<dbReference type="InterPro" id="IPR036786">
    <property type="entry name" value="Ribosome_mat_SBDS_N_sf"/>
</dbReference>
<name>A0A0A1T6E0_9HYPO</name>
<feature type="domain" description="Ribosome maturation protein SDO1/SBDS N-terminal" evidence="2">
    <location>
        <begin position="8"/>
        <end position="98"/>
    </location>
</feature>
<proteinExistence type="predicted"/>
<feature type="compositionally biased region" description="Polar residues" evidence="1">
    <location>
        <begin position="104"/>
        <end position="114"/>
    </location>
</feature>
<dbReference type="InterPro" id="IPR019783">
    <property type="entry name" value="SDO1/SBDS_N"/>
</dbReference>
<sequence>MTRGEAVQTKVHYKGKNEDYVVFVDDADTYKKWQSDKSIPMAHFVSTFQVFTTHKHGAQGNLDTAPKNILSAEFDTENQDDIIKIILEKGTSQTVEMPDRQGSKNDSMSSMNAK</sequence>
<protein>
    <recommendedName>
        <fullName evidence="2">Ribosome maturation protein SDO1/SBDS N-terminal domain-containing protein</fullName>
    </recommendedName>
</protein>
<evidence type="ECO:0000313" key="4">
    <source>
        <dbReference type="Proteomes" id="UP000039046"/>
    </source>
</evidence>
<dbReference type="STRING" id="1531966.A0A0A1T6E0"/>
<evidence type="ECO:0000313" key="3">
    <source>
        <dbReference type="EMBL" id="CEJ81665.1"/>
    </source>
</evidence>